<reference evidence="8" key="1">
    <citation type="journal article" date="2013" name="J. Plant Res.">
        <title>Effect of fungi and light on seed germination of three Opuntia species from semiarid lands of central Mexico.</title>
        <authorList>
            <person name="Delgado-Sanchez P."/>
            <person name="Jimenez-Bremont J.F."/>
            <person name="Guerrero-Gonzalez Mde L."/>
            <person name="Flores J."/>
        </authorList>
    </citation>
    <scope>NUCLEOTIDE SEQUENCE</scope>
    <source>
        <tissue evidence="8">Cladode</tissue>
    </source>
</reference>
<organism evidence="8">
    <name type="scientific">Opuntia streptacantha</name>
    <name type="common">Prickly pear cactus</name>
    <name type="synonym">Opuntia cardona</name>
    <dbReference type="NCBI Taxonomy" id="393608"/>
    <lineage>
        <taxon>Eukaryota</taxon>
        <taxon>Viridiplantae</taxon>
        <taxon>Streptophyta</taxon>
        <taxon>Embryophyta</taxon>
        <taxon>Tracheophyta</taxon>
        <taxon>Spermatophyta</taxon>
        <taxon>Magnoliopsida</taxon>
        <taxon>eudicotyledons</taxon>
        <taxon>Gunneridae</taxon>
        <taxon>Pentapetalae</taxon>
        <taxon>Caryophyllales</taxon>
        <taxon>Cactineae</taxon>
        <taxon>Cactaceae</taxon>
        <taxon>Opuntioideae</taxon>
        <taxon>Opuntia</taxon>
    </lineage>
</organism>
<dbReference type="AlphaFoldDB" id="A0A7C9A2U5"/>
<keyword evidence="2" id="KW-0150">Chloroplast</keyword>
<dbReference type="InterPro" id="IPR008797">
    <property type="entry name" value="PSII_PsbQ"/>
</dbReference>
<dbReference type="GO" id="GO:0019898">
    <property type="term" value="C:extrinsic component of membrane"/>
    <property type="evidence" value="ECO:0007669"/>
    <property type="project" value="InterPro"/>
</dbReference>
<evidence type="ECO:0000256" key="5">
    <source>
        <dbReference type="ARBA" id="ARBA00023078"/>
    </source>
</evidence>
<evidence type="ECO:0000256" key="1">
    <source>
        <dbReference type="ARBA" id="ARBA00004334"/>
    </source>
</evidence>
<dbReference type="SUPFAM" id="SSF101112">
    <property type="entry name" value="Oxygen-evolving enhancer protein 3"/>
    <property type="match status" value="1"/>
</dbReference>
<comment type="subcellular location">
    <subcellularLocation>
        <location evidence="1">Plastid</location>
        <location evidence="1">Chloroplast thylakoid membrane</location>
    </subcellularLocation>
</comment>
<evidence type="ECO:0000313" key="8">
    <source>
        <dbReference type="EMBL" id="MBA4655715.1"/>
    </source>
</evidence>
<protein>
    <submittedName>
        <fullName evidence="8">Uncharacterized protein</fullName>
    </submittedName>
</protein>
<comment type="similarity">
    <text evidence="7">Belongs to the PsbQ family.</text>
</comment>
<dbReference type="Gene3D" id="1.20.120.290">
    <property type="entry name" value="Oxygen-evolving enhancer protein 3 (PsbQ), four-helix up-down bundle"/>
    <property type="match status" value="1"/>
</dbReference>
<dbReference type="GO" id="GO:0009654">
    <property type="term" value="C:photosystem II oxygen evolving complex"/>
    <property type="evidence" value="ECO:0007669"/>
    <property type="project" value="InterPro"/>
</dbReference>
<reference evidence="8" key="2">
    <citation type="submission" date="2020-07" db="EMBL/GenBank/DDBJ databases">
        <authorList>
            <person name="Vera ALvarez R."/>
            <person name="Arias-Moreno D.M."/>
            <person name="Jimenez-Jacinto V."/>
            <person name="Jimenez-Bremont J.F."/>
            <person name="Swaminathan K."/>
            <person name="Moose S.P."/>
            <person name="Guerrero-Gonzalez M.L."/>
            <person name="Marino-Ramirez L."/>
            <person name="Landsman D."/>
            <person name="Rodriguez-Kessler M."/>
            <person name="Delgado-Sanchez P."/>
        </authorList>
    </citation>
    <scope>NUCLEOTIDE SEQUENCE</scope>
    <source>
        <tissue evidence="8">Cladode</tissue>
    </source>
</reference>
<dbReference type="InterPro" id="IPR054099">
    <property type="entry name" value="PSII_PsbQ_pln"/>
</dbReference>
<name>A0A7C9A2U5_OPUST</name>
<keyword evidence="6" id="KW-0472">Membrane</keyword>
<evidence type="ECO:0000256" key="4">
    <source>
        <dbReference type="ARBA" id="ARBA00022946"/>
    </source>
</evidence>
<accession>A0A7C9A2U5</accession>
<dbReference type="EMBL" id="GISG01188809">
    <property type="protein sequence ID" value="MBA4655715.1"/>
    <property type="molecule type" value="Transcribed_RNA"/>
</dbReference>
<evidence type="ECO:0000256" key="7">
    <source>
        <dbReference type="ARBA" id="ARBA00035649"/>
    </source>
</evidence>
<dbReference type="Pfam" id="PF05757">
    <property type="entry name" value="PsbQ"/>
    <property type="match status" value="1"/>
</dbReference>
<sequence length="235" mass="26450">MARLANLYGVNESLPSSIPKVPNIQRALTKSTPRIKCTAKNTDEFAHDRNTPSVLTFFTDNTSNASRRSVIGLASFALFAQFGVKTCLAEEQENDGFPLPGLPPVENKIANEETGTRSFLKKGLYMADIGTKGSAYRLKKYAFDLMAMGDMIGQDVWNYIRRYLRLKGTVMYYDFDKVISAAPVTDKQPLTDLANRLFDNLEKLQYAVKMKDLPLTQSCYQDTTVILQEVMDRMT</sequence>
<evidence type="ECO:0000256" key="2">
    <source>
        <dbReference type="ARBA" id="ARBA00022528"/>
    </source>
</evidence>
<evidence type="ECO:0000256" key="6">
    <source>
        <dbReference type="ARBA" id="ARBA00023136"/>
    </source>
</evidence>
<dbReference type="FunFam" id="1.20.120.290:FF:000003">
    <property type="entry name" value="Photosynthetic NDH subunit of lumenal location 3, chloroplastic"/>
    <property type="match status" value="1"/>
</dbReference>
<dbReference type="GO" id="GO:0009767">
    <property type="term" value="P:photosynthetic electron transport chain"/>
    <property type="evidence" value="ECO:0007669"/>
    <property type="project" value="TreeGrafter"/>
</dbReference>
<dbReference type="GO" id="GO:0009535">
    <property type="term" value="C:chloroplast thylakoid membrane"/>
    <property type="evidence" value="ECO:0007669"/>
    <property type="project" value="UniProtKB-SubCell"/>
</dbReference>
<dbReference type="GO" id="GO:0005509">
    <property type="term" value="F:calcium ion binding"/>
    <property type="evidence" value="ECO:0007669"/>
    <property type="project" value="InterPro"/>
</dbReference>
<dbReference type="PANTHER" id="PTHR33399">
    <property type="entry name" value="OXYGEN-EVOLVING ENHANCER PROTEIN 3-1, CHLOROPLASTIC"/>
    <property type="match status" value="1"/>
</dbReference>
<dbReference type="PANTHER" id="PTHR33399:SF2">
    <property type="entry name" value="PHOTOSYNTHETIC NDH SUBUNIT OF LUMENAL LOCATION 3, CHLOROPLASTIC"/>
    <property type="match status" value="1"/>
</dbReference>
<evidence type="ECO:0000256" key="3">
    <source>
        <dbReference type="ARBA" id="ARBA00022640"/>
    </source>
</evidence>
<keyword evidence="5" id="KW-0793">Thylakoid</keyword>
<proteinExistence type="inferred from homology"/>
<dbReference type="InterPro" id="IPR023222">
    <property type="entry name" value="PsbQ-like_dom_sf"/>
</dbReference>
<keyword evidence="3" id="KW-0934">Plastid</keyword>
<keyword evidence="4" id="KW-0809">Transit peptide</keyword>